<name>A0AAV0R1R3_9ROSI</name>
<evidence type="ECO:0000313" key="3">
    <source>
        <dbReference type="Proteomes" id="UP001154282"/>
    </source>
</evidence>
<dbReference type="Proteomes" id="UP001154282">
    <property type="component" value="Unassembled WGS sequence"/>
</dbReference>
<sequence length="94" mass="10653">MLFSKIQQGKLDDHDPMMLEIKKLLSYDKEGGWAVLSKGSNIISNGHGNTVLSHFIRAASSYFSSTYATTTKRKKHPRVSERVEWQLSELKSNP</sequence>
<dbReference type="InterPro" id="IPR027944">
    <property type="entry name" value="SEO_C"/>
</dbReference>
<dbReference type="PANTHER" id="PTHR33232">
    <property type="entry name" value="PROTEIN SIEVE ELEMENT OCCLUSION B-LIKE"/>
    <property type="match status" value="1"/>
</dbReference>
<protein>
    <recommendedName>
        <fullName evidence="1">Sieve element occlusion C-terminal domain-containing protein</fullName>
    </recommendedName>
</protein>
<dbReference type="PANTHER" id="PTHR33232:SF9">
    <property type="entry name" value="PROTEIN SIEVE ELEMENT OCCLUSION B"/>
    <property type="match status" value="1"/>
</dbReference>
<accession>A0AAV0R1R3</accession>
<proteinExistence type="predicted"/>
<organism evidence="2 3">
    <name type="scientific">Linum tenue</name>
    <dbReference type="NCBI Taxonomy" id="586396"/>
    <lineage>
        <taxon>Eukaryota</taxon>
        <taxon>Viridiplantae</taxon>
        <taxon>Streptophyta</taxon>
        <taxon>Embryophyta</taxon>
        <taxon>Tracheophyta</taxon>
        <taxon>Spermatophyta</taxon>
        <taxon>Magnoliopsida</taxon>
        <taxon>eudicotyledons</taxon>
        <taxon>Gunneridae</taxon>
        <taxon>Pentapetalae</taxon>
        <taxon>rosids</taxon>
        <taxon>fabids</taxon>
        <taxon>Malpighiales</taxon>
        <taxon>Linaceae</taxon>
        <taxon>Linum</taxon>
    </lineage>
</organism>
<dbReference type="EMBL" id="CAMGYJ010000010">
    <property type="protein sequence ID" value="CAI0551654.1"/>
    <property type="molecule type" value="Genomic_DNA"/>
</dbReference>
<keyword evidence="3" id="KW-1185">Reference proteome</keyword>
<reference evidence="2" key="1">
    <citation type="submission" date="2022-08" db="EMBL/GenBank/DDBJ databases">
        <authorList>
            <person name="Gutierrez-Valencia J."/>
        </authorList>
    </citation>
    <scope>NUCLEOTIDE SEQUENCE</scope>
</reference>
<comment type="caution">
    <text evidence="2">The sequence shown here is derived from an EMBL/GenBank/DDBJ whole genome shotgun (WGS) entry which is preliminary data.</text>
</comment>
<evidence type="ECO:0000259" key="1">
    <source>
        <dbReference type="Pfam" id="PF14577"/>
    </source>
</evidence>
<dbReference type="GO" id="GO:0010088">
    <property type="term" value="P:phloem development"/>
    <property type="evidence" value="ECO:0007669"/>
    <property type="project" value="InterPro"/>
</dbReference>
<evidence type="ECO:0000313" key="2">
    <source>
        <dbReference type="EMBL" id="CAI0551654.1"/>
    </source>
</evidence>
<dbReference type="AlphaFoldDB" id="A0AAV0R1R3"/>
<dbReference type="Pfam" id="PF14577">
    <property type="entry name" value="SEO_C"/>
    <property type="match status" value="1"/>
</dbReference>
<gene>
    <name evidence="2" type="ORF">LITE_LOCUS46074</name>
</gene>
<feature type="domain" description="Sieve element occlusion C-terminal" evidence="1">
    <location>
        <begin position="1"/>
        <end position="56"/>
    </location>
</feature>
<dbReference type="InterPro" id="IPR039299">
    <property type="entry name" value="SEOA"/>
</dbReference>